<feature type="domain" description="RNA polymerase sigma factor 70 region 4 type 2" evidence="7">
    <location>
        <begin position="126"/>
        <end position="176"/>
    </location>
</feature>
<dbReference type="InterPro" id="IPR013324">
    <property type="entry name" value="RNA_pol_sigma_r3/r4-like"/>
</dbReference>
<dbReference type="InterPro" id="IPR036388">
    <property type="entry name" value="WH-like_DNA-bd_sf"/>
</dbReference>
<name>A0A6I6GHD8_9BACT</name>
<dbReference type="Gene3D" id="1.10.10.10">
    <property type="entry name" value="Winged helix-like DNA-binding domain superfamily/Winged helix DNA-binding domain"/>
    <property type="match status" value="1"/>
</dbReference>
<reference evidence="8 9" key="1">
    <citation type="submission" date="2019-11" db="EMBL/GenBank/DDBJ databases">
        <authorList>
            <person name="Im W.T."/>
        </authorList>
    </citation>
    <scope>NUCLEOTIDE SEQUENCE [LARGE SCALE GENOMIC DNA]</scope>
    <source>
        <strain evidence="8 9">SB-02</strain>
    </source>
</reference>
<keyword evidence="2" id="KW-0805">Transcription regulation</keyword>
<dbReference type="GO" id="GO:0003677">
    <property type="term" value="F:DNA binding"/>
    <property type="evidence" value="ECO:0007669"/>
    <property type="project" value="UniProtKB-KW"/>
</dbReference>
<dbReference type="InterPro" id="IPR014284">
    <property type="entry name" value="RNA_pol_sigma-70_dom"/>
</dbReference>
<evidence type="ECO:0000256" key="3">
    <source>
        <dbReference type="ARBA" id="ARBA00023082"/>
    </source>
</evidence>
<dbReference type="KEGG" id="fls:GLV81_06585"/>
<dbReference type="NCBIfam" id="TIGR02937">
    <property type="entry name" value="sigma70-ECF"/>
    <property type="match status" value="1"/>
</dbReference>
<evidence type="ECO:0000256" key="5">
    <source>
        <dbReference type="ARBA" id="ARBA00023163"/>
    </source>
</evidence>
<evidence type="ECO:0000259" key="7">
    <source>
        <dbReference type="Pfam" id="PF08281"/>
    </source>
</evidence>
<accession>A0A6I6GHD8</accession>
<dbReference type="RefSeq" id="WP_157477915.1">
    <property type="nucleotide sequence ID" value="NZ_CP046566.1"/>
</dbReference>
<evidence type="ECO:0000313" key="9">
    <source>
        <dbReference type="Proteomes" id="UP000426027"/>
    </source>
</evidence>
<dbReference type="SUPFAM" id="SSF88659">
    <property type="entry name" value="Sigma3 and sigma4 domains of RNA polymerase sigma factors"/>
    <property type="match status" value="1"/>
</dbReference>
<keyword evidence="9" id="KW-1185">Reference proteome</keyword>
<dbReference type="EMBL" id="CP046566">
    <property type="protein sequence ID" value="QGW27805.1"/>
    <property type="molecule type" value="Genomic_DNA"/>
</dbReference>
<keyword evidence="4" id="KW-0238">DNA-binding</keyword>
<dbReference type="PANTHER" id="PTHR43133">
    <property type="entry name" value="RNA POLYMERASE ECF-TYPE SIGMA FACTO"/>
    <property type="match status" value="1"/>
</dbReference>
<organism evidence="8 9">
    <name type="scientific">Phnomibacter ginsenosidimutans</name>
    <dbReference type="NCBI Taxonomy" id="2676868"/>
    <lineage>
        <taxon>Bacteria</taxon>
        <taxon>Pseudomonadati</taxon>
        <taxon>Bacteroidota</taxon>
        <taxon>Chitinophagia</taxon>
        <taxon>Chitinophagales</taxon>
        <taxon>Chitinophagaceae</taxon>
        <taxon>Phnomibacter</taxon>
    </lineage>
</organism>
<dbReference type="GO" id="GO:0006352">
    <property type="term" value="P:DNA-templated transcription initiation"/>
    <property type="evidence" value="ECO:0007669"/>
    <property type="project" value="InterPro"/>
</dbReference>
<proteinExistence type="inferred from homology"/>
<dbReference type="GO" id="GO:0016987">
    <property type="term" value="F:sigma factor activity"/>
    <property type="evidence" value="ECO:0007669"/>
    <property type="project" value="UniProtKB-KW"/>
</dbReference>
<dbReference type="InterPro" id="IPR013249">
    <property type="entry name" value="RNA_pol_sigma70_r4_t2"/>
</dbReference>
<dbReference type="Pfam" id="PF08281">
    <property type="entry name" value="Sigma70_r4_2"/>
    <property type="match status" value="1"/>
</dbReference>
<dbReference type="InterPro" id="IPR039425">
    <property type="entry name" value="RNA_pol_sigma-70-like"/>
</dbReference>
<evidence type="ECO:0000259" key="6">
    <source>
        <dbReference type="Pfam" id="PF04542"/>
    </source>
</evidence>
<gene>
    <name evidence="8" type="ORF">GLV81_06585</name>
</gene>
<dbReference type="InterPro" id="IPR013325">
    <property type="entry name" value="RNA_pol_sigma_r2"/>
</dbReference>
<comment type="similarity">
    <text evidence="1">Belongs to the sigma-70 factor family. ECF subfamily.</text>
</comment>
<dbReference type="Pfam" id="PF04542">
    <property type="entry name" value="Sigma70_r2"/>
    <property type="match status" value="1"/>
</dbReference>
<evidence type="ECO:0000256" key="2">
    <source>
        <dbReference type="ARBA" id="ARBA00023015"/>
    </source>
</evidence>
<evidence type="ECO:0000313" key="8">
    <source>
        <dbReference type="EMBL" id="QGW27805.1"/>
    </source>
</evidence>
<evidence type="ECO:0000256" key="1">
    <source>
        <dbReference type="ARBA" id="ARBA00010641"/>
    </source>
</evidence>
<dbReference type="Proteomes" id="UP000426027">
    <property type="component" value="Chromosome"/>
</dbReference>
<protein>
    <submittedName>
        <fullName evidence="8">Sigma-70 family RNA polymerase sigma factor</fullName>
    </submittedName>
</protein>
<dbReference type="AlphaFoldDB" id="A0A6I6GHD8"/>
<dbReference type="Gene3D" id="1.10.1740.10">
    <property type="match status" value="1"/>
</dbReference>
<dbReference type="PANTHER" id="PTHR43133:SF8">
    <property type="entry name" value="RNA POLYMERASE SIGMA FACTOR HI_1459-RELATED"/>
    <property type="match status" value="1"/>
</dbReference>
<dbReference type="SUPFAM" id="SSF88946">
    <property type="entry name" value="Sigma2 domain of RNA polymerase sigma factors"/>
    <property type="match status" value="1"/>
</dbReference>
<keyword evidence="3" id="KW-0731">Sigma factor</keyword>
<feature type="domain" description="RNA polymerase sigma-70 region 2" evidence="6">
    <location>
        <begin position="29"/>
        <end position="95"/>
    </location>
</feature>
<sequence length="190" mass="22193">MAESPHQFSDQTLLQLFKDSGNNQYAGILLQRYTLLLFGVCMKYLKDEEEAKDAVQQVFIKALGEMGKYDITYFKSWIYTVARNHCLMALRKTHRIVPEDSVGEIADHDQYEAKQQSQQKEQLLVWIEEGLQQLQEPQKLCVTLFYLQKQSYQQIADQTGHSLMQVKSAIQNGKRNIKIWVEKQRQHHAS</sequence>
<keyword evidence="5" id="KW-0804">Transcription</keyword>
<evidence type="ECO:0000256" key="4">
    <source>
        <dbReference type="ARBA" id="ARBA00023125"/>
    </source>
</evidence>
<dbReference type="InterPro" id="IPR007627">
    <property type="entry name" value="RNA_pol_sigma70_r2"/>
</dbReference>